<dbReference type="Proteomes" id="UP000276215">
    <property type="component" value="Unassembled WGS sequence"/>
</dbReference>
<accession>A0A3N4JIG7</accession>
<keyword evidence="1" id="KW-0812">Transmembrane</keyword>
<evidence type="ECO:0000256" key="1">
    <source>
        <dbReference type="SAM" id="Phobius"/>
    </source>
</evidence>
<reference evidence="2 3" key="1">
    <citation type="journal article" date="2018" name="Nat. Ecol. Evol.">
        <title>Pezizomycetes genomes reveal the molecular basis of ectomycorrhizal truffle lifestyle.</title>
        <authorList>
            <person name="Murat C."/>
            <person name="Payen T."/>
            <person name="Noel B."/>
            <person name="Kuo A."/>
            <person name="Morin E."/>
            <person name="Chen J."/>
            <person name="Kohler A."/>
            <person name="Krizsan K."/>
            <person name="Balestrini R."/>
            <person name="Da Silva C."/>
            <person name="Montanini B."/>
            <person name="Hainaut M."/>
            <person name="Levati E."/>
            <person name="Barry K.W."/>
            <person name="Belfiori B."/>
            <person name="Cichocki N."/>
            <person name="Clum A."/>
            <person name="Dockter R.B."/>
            <person name="Fauchery L."/>
            <person name="Guy J."/>
            <person name="Iotti M."/>
            <person name="Le Tacon F."/>
            <person name="Lindquist E.A."/>
            <person name="Lipzen A."/>
            <person name="Malagnac F."/>
            <person name="Mello A."/>
            <person name="Molinier V."/>
            <person name="Miyauchi S."/>
            <person name="Poulain J."/>
            <person name="Riccioni C."/>
            <person name="Rubini A."/>
            <person name="Sitrit Y."/>
            <person name="Splivallo R."/>
            <person name="Traeger S."/>
            <person name="Wang M."/>
            <person name="Zifcakova L."/>
            <person name="Wipf D."/>
            <person name="Zambonelli A."/>
            <person name="Paolocci F."/>
            <person name="Nowrousian M."/>
            <person name="Ottonello S."/>
            <person name="Baldrian P."/>
            <person name="Spatafora J.W."/>
            <person name="Henrissat B."/>
            <person name="Nagy L.G."/>
            <person name="Aury J.M."/>
            <person name="Wincker P."/>
            <person name="Grigoriev I.V."/>
            <person name="Bonfante P."/>
            <person name="Martin F.M."/>
        </authorList>
    </citation>
    <scope>NUCLEOTIDE SEQUENCE [LARGE SCALE GENOMIC DNA]</scope>
    <source>
        <strain evidence="2 3">120613-1</strain>
    </source>
</reference>
<proteinExistence type="predicted"/>
<keyword evidence="3" id="KW-1185">Reference proteome</keyword>
<keyword evidence="1" id="KW-1133">Transmembrane helix</keyword>
<evidence type="ECO:0000313" key="2">
    <source>
        <dbReference type="EMBL" id="RPA96501.1"/>
    </source>
</evidence>
<gene>
    <name evidence="2" type="ORF">L873DRAFT_1811370</name>
</gene>
<protein>
    <submittedName>
        <fullName evidence="2">Uncharacterized protein</fullName>
    </submittedName>
</protein>
<evidence type="ECO:0000313" key="3">
    <source>
        <dbReference type="Proteomes" id="UP000276215"/>
    </source>
</evidence>
<feature type="transmembrane region" description="Helical" evidence="1">
    <location>
        <begin position="47"/>
        <end position="67"/>
    </location>
</feature>
<name>A0A3N4JIG7_9PEZI</name>
<dbReference type="EMBL" id="ML120414">
    <property type="protein sequence ID" value="RPA96501.1"/>
    <property type="molecule type" value="Genomic_DNA"/>
</dbReference>
<organism evidence="2 3">
    <name type="scientific">Choiromyces venosus 120613-1</name>
    <dbReference type="NCBI Taxonomy" id="1336337"/>
    <lineage>
        <taxon>Eukaryota</taxon>
        <taxon>Fungi</taxon>
        <taxon>Dikarya</taxon>
        <taxon>Ascomycota</taxon>
        <taxon>Pezizomycotina</taxon>
        <taxon>Pezizomycetes</taxon>
        <taxon>Pezizales</taxon>
        <taxon>Tuberaceae</taxon>
        <taxon>Choiromyces</taxon>
    </lineage>
</organism>
<keyword evidence="1" id="KW-0472">Membrane</keyword>
<dbReference type="AlphaFoldDB" id="A0A3N4JIG7"/>
<sequence>MSLFSCCSCYTSCLQLTLPLAYSLLLACLLLLPTPLNLTQSDVDLSTGSFPACDILNYYLLLMYSKLLKESKTIRSRPHPRLNVGERTLPVCSI</sequence>